<accession>A0A943YYM2</accession>
<evidence type="ECO:0000313" key="9">
    <source>
        <dbReference type="Proteomes" id="UP000727506"/>
    </source>
</evidence>
<proteinExistence type="inferred from homology"/>
<dbReference type="GO" id="GO:0050515">
    <property type="term" value="F:4-(cytidine 5'-diphospho)-2-C-methyl-D-erythritol kinase activity"/>
    <property type="evidence" value="ECO:0007669"/>
    <property type="project" value="UniProtKB-UniRule"/>
</dbReference>
<evidence type="ECO:0000256" key="5">
    <source>
        <dbReference type="ARBA" id="ARBA00022840"/>
    </source>
</evidence>
<dbReference type="GO" id="GO:0005524">
    <property type="term" value="F:ATP binding"/>
    <property type="evidence" value="ECO:0007669"/>
    <property type="project" value="UniProtKB-UniRule"/>
</dbReference>
<keyword evidence="6" id="KW-0414">Isoprene biosynthesis</keyword>
<dbReference type="SUPFAM" id="SSF55060">
    <property type="entry name" value="GHMP Kinase, C-terminal domain"/>
    <property type="match status" value="1"/>
</dbReference>
<dbReference type="GO" id="GO:0019288">
    <property type="term" value="P:isopentenyl diphosphate biosynthetic process, methylerythritol 4-phosphate pathway"/>
    <property type="evidence" value="ECO:0007669"/>
    <property type="project" value="UniProtKB-UniRule"/>
</dbReference>
<comment type="caution">
    <text evidence="8">The sequence shown here is derived from an EMBL/GenBank/DDBJ whole genome shotgun (WGS) entry which is preliminary data.</text>
</comment>
<comment type="catalytic activity">
    <reaction evidence="6">
        <text>4-CDP-2-C-methyl-D-erythritol + ATP = 4-CDP-2-C-methyl-D-erythritol 2-phosphate + ADP + H(+)</text>
        <dbReference type="Rhea" id="RHEA:18437"/>
        <dbReference type="ChEBI" id="CHEBI:15378"/>
        <dbReference type="ChEBI" id="CHEBI:30616"/>
        <dbReference type="ChEBI" id="CHEBI:57823"/>
        <dbReference type="ChEBI" id="CHEBI:57919"/>
        <dbReference type="ChEBI" id="CHEBI:456216"/>
        <dbReference type="EC" id="2.7.1.148"/>
    </reaction>
</comment>
<dbReference type="Gene3D" id="3.30.70.890">
    <property type="entry name" value="GHMP kinase, C-terminal domain"/>
    <property type="match status" value="1"/>
</dbReference>
<dbReference type="Proteomes" id="UP000727506">
    <property type="component" value="Unassembled WGS sequence"/>
</dbReference>
<dbReference type="InterPro" id="IPR014721">
    <property type="entry name" value="Ribsml_uS5_D2-typ_fold_subgr"/>
</dbReference>
<dbReference type="Pfam" id="PF00288">
    <property type="entry name" value="GHMP_kinases_N"/>
    <property type="match status" value="1"/>
</dbReference>
<evidence type="ECO:0000256" key="1">
    <source>
        <dbReference type="ARBA" id="ARBA00017473"/>
    </source>
</evidence>
<dbReference type="InterPro" id="IPR020568">
    <property type="entry name" value="Ribosomal_Su5_D2-typ_SF"/>
</dbReference>
<evidence type="ECO:0000256" key="3">
    <source>
        <dbReference type="ARBA" id="ARBA00022741"/>
    </source>
</evidence>
<keyword evidence="4 6" id="KW-0418">Kinase</keyword>
<reference evidence="8" key="1">
    <citation type="submission" date="2021-02" db="EMBL/GenBank/DDBJ databases">
        <title>Infant gut strain persistence is associated with maternal origin, phylogeny, and functional potential including surface adhesion and iron acquisition.</title>
        <authorList>
            <person name="Lou Y.C."/>
        </authorList>
    </citation>
    <scope>NUCLEOTIDE SEQUENCE</scope>
    <source>
        <strain evidence="8">L2_039_000G1_dasL2_039_000G1_concoct_11</strain>
    </source>
</reference>
<protein>
    <recommendedName>
        <fullName evidence="1 6">4-diphosphocytidyl-2-C-methyl-D-erythritol kinase</fullName>
        <shortName evidence="6">CMK</shortName>
        <ecNumber evidence="6">2.7.1.148</ecNumber>
    </recommendedName>
    <alternativeName>
        <fullName evidence="6">4-(cytidine-5'-diphospho)-2-C-methyl-D-erythritol kinase</fullName>
    </alternativeName>
</protein>
<dbReference type="PANTHER" id="PTHR43527">
    <property type="entry name" value="4-DIPHOSPHOCYTIDYL-2-C-METHYL-D-ERYTHRITOL KINASE, CHLOROPLASTIC"/>
    <property type="match status" value="1"/>
</dbReference>
<keyword evidence="3 6" id="KW-0547">Nucleotide-binding</keyword>
<organism evidence="8 9">
    <name type="scientific">Slackia piriformis</name>
    <dbReference type="NCBI Taxonomy" id="626934"/>
    <lineage>
        <taxon>Bacteria</taxon>
        <taxon>Bacillati</taxon>
        <taxon>Actinomycetota</taxon>
        <taxon>Coriobacteriia</taxon>
        <taxon>Eggerthellales</taxon>
        <taxon>Eggerthellaceae</taxon>
        <taxon>Slackia</taxon>
    </lineage>
</organism>
<dbReference type="PANTHER" id="PTHR43527:SF2">
    <property type="entry name" value="4-DIPHOSPHOCYTIDYL-2-C-METHYL-D-ERYTHRITOL KINASE, CHLOROPLASTIC"/>
    <property type="match status" value="1"/>
</dbReference>
<dbReference type="InterPro" id="IPR006204">
    <property type="entry name" value="GHMP_kinase_N_dom"/>
</dbReference>
<keyword evidence="5 6" id="KW-0067">ATP-binding</keyword>
<evidence type="ECO:0000256" key="6">
    <source>
        <dbReference type="HAMAP-Rule" id="MF_00061"/>
    </source>
</evidence>
<evidence type="ECO:0000259" key="7">
    <source>
        <dbReference type="Pfam" id="PF00288"/>
    </source>
</evidence>
<keyword evidence="2 6" id="KW-0808">Transferase</keyword>
<dbReference type="AlphaFoldDB" id="A0A943YYM2"/>
<dbReference type="GO" id="GO:0016114">
    <property type="term" value="P:terpenoid biosynthetic process"/>
    <property type="evidence" value="ECO:0007669"/>
    <property type="project" value="UniProtKB-UniRule"/>
</dbReference>
<dbReference type="PIRSF" id="PIRSF010376">
    <property type="entry name" value="IspE"/>
    <property type="match status" value="1"/>
</dbReference>
<dbReference type="EMBL" id="JAGZSV010000037">
    <property type="protein sequence ID" value="MBS6940502.1"/>
    <property type="molecule type" value="Genomic_DNA"/>
</dbReference>
<dbReference type="InterPro" id="IPR004424">
    <property type="entry name" value="IspE"/>
</dbReference>
<dbReference type="InterPro" id="IPR036554">
    <property type="entry name" value="GHMP_kinase_C_sf"/>
</dbReference>
<feature type="binding site" evidence="6">
    <location>
        <begin position="109"/>
        <end position="119"/>
    </location>
    <ligand>
        <name>ATP</name>
        <dbReference type="ChEBI" id="CHEBI:30616"/>
    </ligand>
</feature>
<feature type="active site" evidence="6">
    <location>
        <position position="151"/>
    </location>
</feature>
<dbReference type="SUPFAM" id="SSF54211">
    <property type="entry name" value="Ribosomal protein S5 domain 2-like"/>
    <property type="match status" value="1"/>
</dbReference>
<comment type="similarity">
    <text evidence="6">Belongs to the GHMP kinase family. IspE subfamily.</text>
</comment>
<gene>
    <name evidence="6 8" type="primary">ispE</name>
    <name evidence="8" type="ORF">KH142_03290</name>
</gene>
<comment type="pathway">
    <text evidence="6">Isoprenoid biosynthesis; isopentenyl diphosphate biosynthesis via DXP pathway; isopentenyl diphosphate from 1-deoxy-D-xylulose 5-phosphate: step 3/6.</text>
</comment>
<evidence type="ECO:0000256" key="2">
    <source>
        <dbReference type="ARBA" id="ARBA00022679"/>
    </source>
</evidence>
<dbReference type="Gene3D" id="3.30.230.10">
    <property type="match status" value="1"/>
</dbReference>
<sequence length="329" mass="34332">MNDTLTVFSPAKVNLHLAIGSKREDGYHDACSVLHALTLHDVVTVRHAQGEPGKRLQVDVSCTVRGGVAALDIAPEDNIAYKALFALLAPFGERLSGHRFAVHIDKSIPHAAGLGGGSSNAAAVLIAACRLLGIDPLSDEVLRVAAGIGADVPFFLHGGCVQMGGRGDVFERELEPMKGSVVLVRPEAGVSTAAAYRAFDEGPHAASADAAAHLASVDAACDVSFFNNLAFASESVLPELAEVRAWLCEQPGVARDARTGDPRVLLSGSGSATFCVCDSMNDAYAIVSAAKQRGWWARSCSFSPAGVRIVEGRVPGAARTNVGAVHKSW</sequence>
<feature type="domain" description="GHMP kinase N-terminal" evidence="7">
    <location>
        <begin position="78"/>
        <end position="159"/>
    </location>
</feature>
<dbReference type="NCBIfam" id="TIGR00154">
    <property type="entry name" value="ispE"/>
    <property type="match status" value="1"/>
</dbReference>
<evidence type="ECO:0000256" key="4">
    <source>
        <dbReference type="ARBA" id="ARBA00022777"/>
    </source>
</evidence>
<feature type="active site" evidence="6">
    <location>
        <position position="12"/>
    </location>
</feature>
<dbReference type="HAMAP" id="MF_00061">
    <property type="entry name" value="IspE"/>
    <property type="match status" value="1"/>
</dbReference>
<comment type="function">
    <text evidence="6">Catalyzes the phosphorylation of the position 2 hydroxy group of 4-diphosphocytidyl-2C-methyl-D-erythritol.</text>
</comment>
<evidence type="ECO:0000313" key="8">
    <source>
        <dbReference type="EMBL" id="MBS6940502.1"/>
    </source>
</evidence>
<name>A0A943YYM2_9ACTN</name>
<dbReference type="EC" id="2.7.1.148" evidence="6"/>